<reference evidence="1 2" key="1">
    <citation type="submission" date="2013-03" db="EMBL/GenBank/DDBJ databases">
        <title>The Genome Sequence of Cladophialophora psammophila CBS 110553.</title>
        <authorList>
            <consortium name="The Broad Institute Genomics Platform"/>
            <person name="Cuomo C."/>
            <person name="de Hoog S."/>
            <person name="Gorbushina A."/>
            <person name="Walker B."/>
            <person name="Young S.K."/>
            <person name="Zeng Q."/>
            <person name="Gargeya S."/>
            <person name="Fitzgerald M."/>
            <person name="Haas B."/>
            <person name="Abouelleil A."/>
            <person name="Allen A.W."/>
            <person name="Alvarado L."/>
            <person name="Arachchi H.M."/>
            <person name="Berlin A.M."/>
            <person name="Chapman S.B."/>
            <person name="Gainer-Dewar J."/>
            <person name="Goldberg J."/>
            <person name="Griggs A."/>
            <person name="Gujja S."/>
            <person name="Hansen M."/>
            <person name="Howarth C."/>
            <person name="Imamovic A."/>
            <person name="Ireland A."/>
            <person name="Larimer J."/>
            <person name="McCowan C."/>
            <person name="Murphy C."/>
            <person name="Pearson M."/>
            <person name="Poon T.W."/>
            <person name="Priest M."/>
            <person name="Roberts A."/>
            <person name="Saif S."/>
            <person name="Shea T."/>
            <person name="Sisk P."/>
            <person name="Sykes S."/>
            <person name="Wortman J."/>
            <person name="Nusbaum C."/>
            <person name="Birren B."/>
        </authorList>
    </citation>
    <scope>NUCLEOTIDE SEQUENCE [LARGE SCALE GENOMIC DNA]</scope>
    <source>
        <strain evidence="1 2">CBS 110553</strain>
    </source>
</reference>
<accession>W9VYK5</accession>
<sequence>MAPEKHPRDIQLKHRHELALELLFVNRQIYRVARLVPFQHNAFDFAKWNGTGLLYCDLFLRSLRPWQRRNVRTIILDVLAISITSPSHMQQWLDLCNELGCLEHGTSWEAESAGLKTLRLTISGRIMSGGRHTFDIDSRWVDDGLLKPTSLRLLEMTIDTERVDEGSLPKFVADVQRKLCKAEIVLKKMHRGKPSVLYLPVSSTAISCY</sequence>
<evidence type="ECO:0000313" key="2">
    <source>
        <dbReference type="Proteomes" id="UP000019471"/>
    </source>
</evidence>
<dbReference type="Proteomes" id="UP000019471">
    <property type="component" value="Unassembled WGS sequence"/>
</dbReference>
<protein>
    <submittedName>
        <fullName evidence="1">Uncharacterized protein</fullName>
    </submittedName>
</protein>
<evidence type="ECO:0000313" key="1">
    <source>
        <dbReference type="EMBL" id="EXJ57805.1"/>
    </source>
</evidence>
<dbReference type="RefSeq" id="XP_007751122.1">
    <property type="nucleotide sequence ID" value="XM_007752932.1"/>
</dbReference>
<dbReference type="AlphaFoldDB" id="W9VYK5"/>
<dbReference type="GeneID" id="19197049"/>
<proteinExistence type="predicted"/>
<dbReference type="OrthoDB" id="5413827at2759"/>
<dbReference type="HOGENOM" id="CLU_079682_0_0_1"/>
<organism evidence="1 2">
    <name type="scientific">Cladophialophora psammophila CBS 110553</name>
    <dbReference type="NCBI Taxonomy" id="1182543"/>
    <lineage>
        <taxon>Eukaryota</taxon>
        <taxon>Fungi</taxon>
        <taxon>Dikarya</taxon>
        <taxon>Ascomycota</taxon>
        <taxon>Pezizomycotina</taxon>
        <taxon>Eurotiomycetes</taxon>
        <taxon>Chaetothyriomycetidae</taxon>
        <taxon>Chaetothyriales</taxon>
        <taxon>Herpotrichiellaceae</taxon>
        <taxon>Cladophialophora</taxon>
    </lineage>
</organism>
<dbReference type="eggNOG" id="ENOG502T15A">
    <property type="taxonomic scope" value="Eukaryota"/>
</dbReference>
<keyword evidence="2" id="KW-1185">Reference proteome</keyword>
<name>W9VYK5_9EURO</name>
<gene>
    <name evidence="1" type="ORF">A1O5_12363</name>
</gene>
<dbReference type="EMBL" id="AMGX01000033">
    <property type="protein sequence ID" value="EXJ57805.1"/>
    <property type="molecule type" value="Genomic_DNA"/>
</dbReference>
<comment type="caution">
    <text evidence="1">The sequence shown here is derived from an EMBL/GenBank/DDBJ whole genome shotgun (WGS) entry which is preliminary data.</text>
</comment>